<reference evidence="2" key="1">
    <citation type="journal article" date="2020" name="Nature">
        <title>Giant virus diversity and host interactions through global metagenomics.</title>
        <authorList>
            <person name="Schulz F."/>
            <person name="Roux S."/>
            <person name="Paez-Espino D."/>
            <person name="Jungbluth S."/>
            <person name="Walsh D.A."/>
            <person name="Denef V.J."/>
            <person name="McMahon K.D."/>
            <person name="Konstantinidis K.T."/>
            <person name="Eloe-Fadrosh E.A."/>
            <person name="Kyrpides N.C."/>
            <person name="Woyke T."/>
        </authorList>
    </citation>
    <scope>NUCLEOTIDE SEQUENCE</scope>
    <source>
        <strain evidence="2">GVMAG-S-1091796-13</strain>
    </source>
</reference>
<dbReference type="SUPFAM" id="SSF49764">
    <property type="entry name" value="HSP20-like chaperones"/>
    <property type="match status" value="1"/>
</dbReference>
<organism evidence="2">
    <name type="scientific">viral metagenome</name>
    <dbReference type="NCBI Taxonomy" id="1070528"/>
    <lineage>
        <taxon>unclassified sequences</taxon>
        <taxon>metagenomes</taxon>
        <taxon>organismal metagenomes</taxon>
    </lineage>
</organism>
<proteinExistence type="predicted"/>
<feature type="domain" description="SHSP" evidence="1">
    <location>
        <begin position="32"/>
        <end position="151"/>
    </location>
</feature>
<evidence type="ECO:0000313" key="2">
    <source>
        <dbReference type="EMBL" id="QHS80572.1"/>
    </source>
</evidence>
<name>A0A6C0ALG2_9ZZZZ</name>
<dbReference type="PROSITE" id="PS01031">
    <property type="entry name" value="SHSP"/>
    <property type="match status" value="1"/>
</dbReference>
<dbReference type="AlphaFoldDB" id="A0A6C0ALG2"/>
<dbReference type="EMBL" id="MN740715">
    <property type="protein sequence ID" value="QHS80628.1"/>
    <property type="molecule type" value="Genomic_DNA"/>
</dbReference>
<dbReference type="PANTHER" id="PTHR11527">
    <property type="entry name" value="HEAT-SHOCK PROTEIN 20 FAMILY MEMBER"/>
    <property type="match status" value="1"/>
</dbReference>
<dbReference type="Gene3D" id="2.60.40.790">
    <property type="match status" value="1"/>
</dbReference>
<accession>A0A6C0ALG2</accession>
<dbReference type="CDD" id="cd06464">
    <property type="entry name" value="ACD_sHsps-like"/>
    <property type="match status" value="1"/>
</dbReference>
<dbReference type="EMBL" id="MN740714">
    <property type="protein sequence ID" value="QHS80572.1"/>
    <property type="molecule type" value="Genomic_DNA"/>
</dbReference>
<dbReference type="InterPro" id="IPR002068">
    <property type="entry name" value="A-crystallin/Hsp20_dom"/>
</dbReference>
<protein>
    <recommendedName>
        <fullName evidence="1">SHSP domain-containing protein</fullName>
    </recommendedName>
</protein>
<dbReference type="InterPro" id="IPR031107">
    <property type="entry name" value="Small_HSP"/>
</dbReference>
<dbReference type="Pfam" id="PF00011">
    <property type="entry name" value="HSP20"/>
    <property type="match status" value="1"/>
</dbReference>
<sequence>MSINISSNNTSFSTTKKNYNNISRLEQSLKNLQKKIHSPKVDLVERDNSYLVRIELPGITLDSLNIEIKESQILLISGNKTTNNLYETDRVVYKESKYDKFMRRVKLPGKIKAIDFNKDNLDFVNGVLNLTFEKDLNVLVNNLSFETINLNENWADVN</sequence>
<evidence type="ECO:0000259" key="1">
    <source>
        <dbReference type="PROSITE" id="PS01031"/>
    </source>
</evidence>
<dbReference type="InterPro" id="IPR008978">
    <property type="entry name" value="HSP20-like_chaperone"/>
</dbReference>